<dbReference type="AlphaFoldDB" id="A0A927PKB9"/>
<evidence type="ECO:0000256" key="2">
    <source>
        <dbReference type="SAM" id="MobiDB-lite"/>
    </source>
</evidence>
<dbReference type="Proteomes" id="UP000642993">
    <property type="component" value="Unassembled WGS sequence"/>
</dbReference>
<feature type="region of interest" description="Disordered" evidence="2">
    <location>
        <begin position="1"/>
        <end position="47"/>
    </location>
</feature>
<dbReference type="EMBL" id="JACYWE010000002">
    <property type="protein sequence ID" value="MBD8505850.1"/>
    <property type="molecule type" value="Genomic_DNA"/>
</dbReference>
<dbReference type="SUPFAM" id="SSF53335">
    <property type="entry name" value="S-adenosyl-L-methionine-dependent methyltransferases"/>
    <property type="match status" value="1"/>
</dbReference>
<accession>A0A927PKB9</accession>
<dbReference type="NCBIfam" id="NF037959">
    <property type="entry name" value="MFS_SpdSyn"/>
    <property type="match status" value="1"/>
</dbReference>
<gene>
    <name evidence="3" type="ORF">HT102_05050</name>
</gene>
<dbReference type="CDD" id="cd02440">
    <property type="entry name" value="AdoMet_MTases"/>
    <property type="match status" value="1"/>
</dbReference>
<feature type="compositionally biased region" description="Basic residues" evidence="2">
    <location>
        <begin position="1"/>
        <end position="10"/>
    </location>
</feature>
<evidence type="ECO:0000313" key="3">
    <source>
        <dbReference type="EMBL" id="MBD8505850.1"/>
    </source>
</evidence>
<dbReference type="RefSeq" id="WP_192038305.1">
    <property type="nucleotide sequence ID" value="NZ_JACYWE010000002.1"/>
</dbReference>
<comment type="caution">
    <text evidence="3">The sequence shown here is derived from an EMBL/GenBank/DDBJ whole genome shotgun (WGS) entry which is preliminary data.</text>
</comment>
<dbReference type="PANTHER" id="PTHR43317">
    <property type="entry name" value="THERMOSPERMINE SYNTHASE ACAULIS5"/>
    <property type="match status" value="1"/>
</dbReference>
<reference evidence="3" key="1">
    <citation type="submission" date="2020-09" db="EMBL/GenBank/DDBJ databases">
        <title>Hoyosella lacisalsi sp. nov., a halotolerant actinobacterium isolated from soil of Lake Gudzhirganskoe.</title>
        <authorList>
            <person name="Yang Q."/>
            <person name="Guo P.Y."/>
            <person name="Liu S.W."/>
            <person name="Li F.N."/>
            <person name="Sun C.H."/>
        </authorList>
    </citation>
    <scope>NUCLEOTIDE SEQUENCE</scope>
    <source>
        <strain evidence="3">G463</strain>
    </source>
</reference>
<dbReference type="Gene3D" id="3.40.50.150">
    <property type="entry name" value="Vaccinia Virus protein VP39"/>
    <property type="match status" value="1"/>
</dbReference>
<evidence type="ECO:0000256" key="1">
    <source>
        <dbReference type="ARBA" id="ARBA00023115"/>
    </source>
</evidence>
<keyword evidence="1" id="KW-0620">Polyamine biosynthesis</keyword>
<dbReference type="GO" id="GO:0006596">
    <property type="term" value="P:polyamine biosynthetic process"/>
    <property type="evidence" value="ECO:0007669"/>
    <property type="project" value="UniProtKB-KW"/>
</dbReference>
<protein>
    <submittedName>
        <fullName evidence="3">Fused MFS/spermidine synthase</fullName>
    </submittedName>
</protein>
<dbReference type="InterPro" id="IPR029063">
    <property type="entry name" value="SAM-dependent_MTases_sf"/>
</dbReference>
<keyword evidence="4" id="KW-1185">Reference proteome</keyword>
<evidence type="ECO:0000313" key="4">
    <source>
        <dbReference type="Proteomes" id="UP000642993"/>
    </source>
</evidence>
<dbReference type="PANTHER" id="PTHR43317:SF1">
    <property type="entry name" value="THERMOSPERMINE SYNTHASE ACAULIS5"/>
    <property type="match status" value="1"/>
</dbReference>
<sequence>MSRQSRRSKGYRPPAARQAVRRQAVRRQDPSDQDPSDQDPWAAGARPVDSGTCELVAEGDGGWVLYVNGAPSSFISSGDPLRLGFGYMQWIAAAIECQWSGDGAGLRVLHLGGGACTLPRYVAEVFPGARQLVVEIDAELARLARQWSDLPRAPRLRIRVGEAREVVQGLSPGTRDVIVRDVFAGDETPRALTTTGFLDEARRVLAPGGMYAVNCGVLRGLREAREDLATVLERFAQVLVVGDQATLKGRRPGNVVVLASDAPLDSVALGARLRSGSDAAVVLAGADVVEFCKGAEPREDPRSGPLAEPGF</sequence>
<organism evidence="3 4">
    <name type="scientific">Lolliginicoccus lacisalsi</name>
    <dbReference type="NCBI Taxonomy" id="2742202"/>
    <lineage>
        <taxon>Bacteria</taxon>
        <taxon>Bacillati</taxon>
        <taxon>Actinomycetota</taxon>
        <taxon>Actinomycetes</taxon>
        <taxon>Mycobacteriales</taxon>
        <taxon>Hoyosellaceae</taxon>
        <taxon>Lolliginicoccus</taxon>
    </lineage>
</organism>
<proteinExistence type="predicted"/>
<name>A0A927PKB9_9ACTN</name>